<feature type="transmembrane region" description="Helical" evidence="1">
    <location>
        <begin position="80"/>
        <end position="102"/>
    </location>
</feature>
<evidence type="ECO:0000313" key="2">
    <source>
        <dbReference type="EMBL" id="CRX37257.1"/>
    </source>
</evidence>
<dbReference type="EMBL" id="CWGI01000001">
    <property type="protein sequence ID" value="CRX37257.1"/>
    <property type="molecule type" value="Genomic_DNA"/>
</dbReference>
<keyword evidence="3" id="KW-1185">Reference proteome</keyword>
<name>A0A0G7ZM42_9MOLU</name>
<proteinExistence type="predicted"/>
<keyword evidence="1" id="KW-0472">Membrane</keyword>
<accession>A0A0G7ZM42</accession>
<dbReference type="Proteomes" id="UP000242141">
    <property type="component" value="Unassembled WGS sequence"/>
</dbReference>
<feature type="transmembrane region" description="Helical" evidence="1">
    <location>
        <begin position="21"/>
        <end position="43"/>
    </location>
</feature>
<reference evidence="3" key="1">
    <citation type="submission" date="2015-05" db="EMBL/GenBank/DDBJ databases">
        <authorList>
            <person name="Collingro A."/>
        </authorList>
    </citation>
    <scope>NUCLEOTIDE SEQUENCE [LARGE SCALE GENOMIC DNA]</scope>
    <source>
        <strain evidence="3">Ps</strain>
    </source>
</reference>
<keyword evidence="1" id="KW-0812">Transmembrane</keyword>
<feature type="transmembrane region" description="Helical" evidence="1">
    <location>
        <begin position="122"/>
        <end position="149"/>
    </location>
</feature>
<sequence>MLAIEFMVLSKLINLNLNLKILINFTIIVILSLIISFILFVWYPFVLYSFLYSFLILYFVFFITYLINKIVKNKISILNSLILFALRITIFVIFFFVAIYFINFSILDIKGVELLMKPINIFIYLLSYSFYYLAILLVPIYEWIIFSFIKRKNYKNIRKDKLKNESI</sequence>
<protein>
    <submittedName>
        <fullName evidence="2">Uncharacterized protein</fullName>
    </submittedName>
</protein>
<organism evidence="2 3">
    <name type="scientific">Candidatus Hepatoplasma crinochetorum</name>
    <dbReference type="NCBI Taxonomy" id="295596"/>
    <lineage>
        <taxon>Bacteria</taxon>
        <taxon>Bacillati</taxon>
        <taxon>Mycoplasmatota</taxon>
        <taxon>Mollicutes</taxon>
        <taxon>Candidatus Hepatoplasmataceae</taxon>
        <taxon>Candidatus Hepatoplasma</taxon>
    </lineage>
</organism>
<dbReference type="AlphaFoldDB" id="A0A0G7ZM42"/>
<evidence type="ECO:0000313" key="3">
    <source>
        <dbReference type="Proteomes" id="UP000242141"/>
    </source>
</evidence>
<feature type="transmembrane region" description="Helical" evidence="1">
    <location>
        <begin position="49"/>
        <end position="68"/>
    </location>
</feature>
<gene>
    <name evidence="2" type="ORF">HEPPS_04870</name>
</gene>
<keyword evidence="1" id="KW-1133">Transmembrane helix</keyword>
<evidence type="ECO:0000256" key="1">
    <source>
        <dbReference type="SAM" id="Phobius"/>
    </source>
</evidence>